<proteinExistence type="predicted"/>
<sequence>MDICVFSKHLQALDYKSLGKTLKKLGINGVDLTVRRGGHVEPSEVKDKLPLAKDILSKEGIKITMITTEITDIDQPDAKDVLETASHLGIGYFKLGYYLYQEFGSLKRLLSEANAKMKDIAAFSEQHRIKGGYHNHSGDCLGASVPHVLEMLEGCSRQGLGVYYDIGHATIEGGYSGWKMNLDYLADRLFMVAVKDLCFSKKGSEEKLWPWEVRVVPMGEGLVNWQAFLKYLKLTGFDGPFSMHSEYNLPVDEVVAQTEKDLGFLRKLL</sequence>
<evidence type="ECO:0000259" key="1">
    <source>
        <dbReference type="Pfam" id="PF01261"/>
    </source>
</evidence>
<dbReference type="Pfam" id="PF01261">
    <property type="entry name" value="AP_endonuc_2"/>
    <property type="match status" value="1"/>
</dbReference>
<organism evidence="2 3">
    <name type="scientific">Candidatus Desantisbacteria bacterium CG_4_10_14_0_8_um_filter_48_22</name>
    <dbReference type="NCBI Taxonomy" id="1974543"/>
    <lineage>
        <taxon>Bacteria</taxon>
        <taxon>Candidatus Desantisiibacteriota</taxon>
    </lineage>
</organism>
<dbReference type="InterPro" id="IPR036237">
    <property type="entry name" value="Xyl_isomerase-like_sf"/>
</dbReference>
<feature type="domain" description="Xylose isomerase-like TIM barrel" evidence="1">
    <location>
        <begin position="22"/>
        <end position="267"/>
    </location>
</feature>
<dbReference type="InterPro" id="IPR050312">
    <property type="entry name" value="IolE/XylAMocC-like"/>
</dbReference>
<protein>
    <recommendedName>
        <fullName evidence="1">Xylose isomerase-like TIM barrel domain-containing protein</fullName>
    </recommendedName>
</protein>
<dbReference type="PANTHER" id="PTHR12110:SF41">
    <property type="entry name" value="INOSOSE DEHYDRATASE"/>
    <property type="match status" value="1"/>
</dbReference>
<accession>A0A2M7S9V0</accession>
<evidence type="ECO:0000313" key="2">
    <source>
        <dbReference type="EMBL" id="PIZ16315.1"/>
    </source>
</evidence>
<dbReference type="SUPFAM" id="SSF51658">
    <property type="entry name" value="Xylose isomerase-like"/>
    <property type="match status" value="1"/>
</dbReference>
<evidence type="ECO:0000313" key="3">
    <source>
        <dbReference type="Proteomes" id="UP000229307"/>
    </source>
</evidence>
<comment type="caution">
    <text evidence="2">The sequence shown here is derived from an EMBL/GenBank/DDBJ whole genome shotgun (WGS) entry which is preliminary data.</text>
</comment>
<reference evidence="3" key="1">
    <citation type="submission" date="2017-09" db="EMBL/GenBank/DDBJ databases">
        <title>Depth-based differentiation of microbial function through sediment-hosted aquifers and enrichment of novel symbionts in the deep terrestrial subsurface.</title>
        <authorList>
            <person name="Probst A.J."/>
            <person name="Ladd B."/>
            <person name="Jarett J.K."/>
            <person name="Geller-Mcgrath D.E."/>
            <person name="Sieber C.M.K."/>
            <person name="Emerson J.B."/>
            <person name="Anantharaman K."/>
            <person name="Thomas B.C."/>
            <person name="Malmstrom R."/>
            <person name="Stieglmeier M."/>
            <person name="Klingl A."/>
            <person name="Woyke T."/>
            <person name="Ryan C.M."/>
            <person name="Banfield J.F."/>
        </authorList>
    </citation>
    <scope>NUCLEOTIDE SEQUENCE [LARGE SCALE GENOMIC DNA]</scope>
</reference>
<dbReference type="Proteomes" id="UP000229307">
    <property type="component" value="Unassembled WGS sequence"/>
</dbReference>
<dbReference type="PANTHER" id="PTHR12110">
    <property type="entry name" value="HYDROXYPYRUVATE ISOMERASE"/>
    <property type="match status" value="1"/>
</dbReference>
<dbReference type="EMBL" id="PFMR01000196">
    <property type="protein sequence ID" value="PIZ16315.1"/>
    <property type="molecule type" value="Genomic_DNA"/>
</dbReference>
<name>A0A2M7S9V0_9BACT</name>
<gene>
    <name evidence="2" type="ORF">COY52_07465</name>
</gene>
<dbReference type="InterPro" id="IPR013022">
    <property type="entry name" value="Xyl_isomerase-like_TIM-brl"/>
</dbReference>
<dbReference type="AlphaFoldDB" id="A0A2M7S9V0"/>
<dbReference type="Gene3D" id="3.20.20.150">
    <property type="entry name" value="Divalent-metal-dependent TIM barrel enzymes"/>
    <property type="match status" value="1"/>
</dbReference>